<evidence type="ECO:0000256" key="1">
    <source>
        <dbReference type="SAM" id="MobiDB-lite"/>
    </source>
</evidence>
<feature type="compositionally biased region" description="Polar residues" evidence="1">
    <location>
        <begin position="34"/>
        <end position="59"/>
    </location>
</feature>
<name>A0AAD9V488_ACRCE</name>
<proteinExistence type="predicted"/>
<gene>
    <name evidence="2" type="ORF">P5673_017144</name>
</gene>
<feature type="region of interest" description="Disordered" evidence="1">
    <location>
        <begin position="33"/>
        <end position="61"/>
    </location>
</feature>
<evidence type="ECO:0000313" key="3">
    <source>
        <dbReference type="Proteomes" id="UP001249851"/>
    </source>
</evidence>
<dbReference type="PANTHER" id="PTHR15208">
    <property type="entry name" value="RECEPTOR-BINDING CANCER ANTIGEN EXPRESSED ON SISO CELLS CANCER ASSOCIATED SURFACE ANTIGEN RCAS1 ESTROGEN RECEPTOR-BINDING FRAGMENT- ASSOCIATED GENE 9 PROTEIN"/>
    <property type="match status" value="1"/>
</dbReference>
<sequence>MKVVQVSFRRFFSCVSFLISFIKNFLFRRRQRKSSQTENETLPTSVMVTSGDSAHNQEGGNDEWEEWGQMEEFSVKVESSNLPQQQMSMDEDLFQDMTPVFQKPKKIVVKKKKSFSDNSGPAQADGPSSRLKFDVTYPPAEPELGTWAEDSTAWEEEGVSEIDIELQTEKLKKERKQAERERRAFEQQKKREEREAHRIEQKKPHGHFGVRITT</sequence>
<dbReference type="PIRSF" id="PIRSF034247">
    <property type="entry name" value="RCAS1"/>
    <property type="match status" value="1"/>
</dbReference>
<reference evidence="2" key="1">
    <citation type="journal article" date="2023" name="G3 (Bethesda)">
        <title>Whole genome assembly and annotation of the endangered Caribbean coral Acropora cervicornis.</title>
        <authorList>
            <person name="Selwyn J.D."/>
            <person name="Vollmer S.V."/>
        </authorList>
    </citation>
    <scope>NUCLEOTIDE SEQUENCE</scope>
    <source>
        <strain evidence="2">K2</strain>
    </source>
</reference>
<feature type="region of interest" description="Disordered" evidence="1">
    <location>
        <begin position="112"/>
        <end position="132"/>
    </location>
</feature>
<dbReference type="InterPro" id="IPR017025">
    <property type="entry name" value="Cancer-assoc_antigen_RCAS1"/>
</dbReference>
<dbReference type="GO" id="GO:0030141">
    <property type="term" value="C:secretory granule"/>
    <property type="evidence" value="ECO:0007669"/>
    <property type="project" value="TreeGrafter"/>
</dbReference>
<dbReference type="AlphaFoldDB" id="A0AAD9V488"/>
<keyword evidence="2" id="KW-0675">Receptor</keyword>
<evidence type="ECO:0000313" key="2">
    <source>
        <dbReference type="EMBL" id="KAK2560165.1"/>
    </source>
</evidence>
<dbReference type="PANTHER" id="PTHR15208:SF2">
    <property type="entry name" value="RECEPTOR-BINDING CANCER ANTIGEN EXPRESSED ON SISO CELLS"/>
    <property type="match status" value="1"/>
</dbReference>
<dbReference type="EMBL" id="JARQWQ010000037">
    <property type="protein sequence ID" value="KAK2560165.1"/>
    <property type="molecule type" value="Genomic_DNA"/>
</dbReference>
<accession>A0AAD9V488</accession>
<comment type="caution">
    <text evidence="2">The sequence shown here is derived from an EMBL/GenBank/DDBJ whole genome shotgun (WGS) entry which is preliminary data.</text>
</comment>
<reference evidence="2" key="2">
    <citation type="journal article" date="2023" name="Science">
        <title>Genomic signatures of disease resistance in endangered staghorn corals.</title>
        <authorList>
            <person name="Vollmer S.V."/>
            <person name="Selwyn J.D."/>
            <person name="Despard B.A."/>
            <person name="Roesel C.L."/>
        </authorList>
    </citation>
    <scope>NUCLEOTIDE SEQUENCE</scope>
    <source>
        <strain evidence="2">K2</strain>
    </source>
</reference>
<feature type="compositionally biased region" description="Basic and acidic residues" evidence="1">
    <location>
        <begin position="173"/>
        <end position="203"/>
    </location>
</feature>
<organism evidence="2 3">
    <name type="scientific">Acropora cervicornis</name>
    <name type="common">Staghorn coral</name>
    <dbReference type="NCBI Taxonomy" id="6130"/>
    <lineage>
        <taxon>Eukaryota</taxon>
        <taxon>Metazoa</taxon>
        <taxon>Cnidaria</taxon>
        <taxon>Anthozoa</taxon>
        <taxon>Hexacorallia</taxon>
        <taxon>Scleractinia</taxon>
        <taxon>Astrocoeniina</taxon>
        <taxon>Acroporidae</taxon>
        <taxon>Acropora</taxon>
    </lineage>
</organism>
<protein>
    <submittedName>
        <fullName evidence="2">Receptor-binding cancer antigen expressed on SiSo cells</fullName>
    </submittedName>
</protein>
<keyword evidence="3" id="KW-1185">Reference proteome</keyword>
<dbReference type="Proteomes" id="UP001249851">
    <property type="component" value="Unassembled WGS sequence"/>
</dbReference>
<feature type="region of interest" description="Disordered" evidence="1">
    <location>
        <begin position="173"/>
        <end position="214"/>
    </location>
</feature>